<accession>A0A6J8BF51</accession>
<evidence type="ECO:0000313" key="3">
    <source>
        <dbReference type="EMBL" id="CAC5381524.1"/>
    </source>
</evidence>
<dbReference type="Gene3D" id="3.30.420.10">
    <property type="entry name" value="Ribonuclease H-like superfamily/Ribonuclease H"/>
    <property type="match status" value="1"/>
</dbReference>
<dbReference type="GO" id="GO:0004523">
    <property type="term" value="F:RNA-DNA hybrid ribonuclease activity"/>
    <property type="evidence" value="ECO:0007669"/>
    <property type="project" value="InterPro"/>
</dbReference>
<feature type="region of interest" description="Disordered" evidence="1">
    <location>
        <begin position="1"/>
        <end position="41"/>
    </location>
</feature>
<sequence>MPRNSTLENLNGDHASTVGRTNTGELTDPSKTTRQQHHTKETSFVKDEYNFDISSLDNEYAQNFTHDYYEYEQDGTDIIVKGRLKENIQFWINIGAYDYIIDTIRDGYKIPFYSIPPSTYLHNNLSALKNSDFVHTAIQDLLQRGLIVQCDNRPFVVNPLTVSVQSNLKKRLILDLRAVNKHLWKQSVKFEDMRTAQQHIKLNYSMFKKWFYKIPDNRINKMIHSIDDIISCLTGRKSVYVKKVASVVGQIISTYLVIGNLVYLMTKHLTIDVNTSASWYSYIKLSESSIEQLQFWKLNISEVNVKHFSVDESCHSIIYSDASDTGFGGYIVETPQNIAHGMWVESERSNSSTLKELSALKKVLLSLINIISGKKVKWFTDNQNVVSIVSKGSTKTILQNLALDIFSACLKYNVNIDIVWIPRTQNEKADFLSRIVDHDDWGISYYIFQLIESLWGPHEVDWFASDHNFKLLVFYSRFWNENSSGIDAFTVDWYGVNGLFVPPVFLIPRVINYMRQCNAVGTLIVPCWPSASYWPMLCPNGADFTDQVTAYVELPSGKEFYTPGKSKKAIFGNTDLTFKMLALRLDFRE</sequence>
<dbReference type="AlphaFoldDB" id="A0A6J8BF51"/>
<dbReference type="InterPro" id="IPR036397">
    <property type="entry name" value="RNaseH_sf"/>
</dbReference>
<dbReference type="InterPro" id="IPR002156">
    <property type="entry name" value="RNaseH_domain"/>
</dbReference>
<dbReference type="InterPro" id="IPR043502">
    <property type="entry name" value="DNA/RNA_pol_sf"/>
</dbReference>
<dbReference type="Pfam" id="PF13456">
    <property type="entry name" value="RVT_3"/>
    <property type="match status" value="1"/>
</dbReference>
<dbReference type="GO" id="GO:0006259">
    <property type="term" value="P:DNA metabolic process"/>
    <property type="evidence" value="ECO:0007669"/>
    <property type="project" value="UniProtKB-ARBA"/>
</dbReference>
<keyword evidence="4" id="KW-1185">Reference proteome</keyword>
<proteinExistence type="predicted"/>
<organism evidence="3 4">
    <name type="scientific">Mytilus coruscus</name>
    <name type="common">Sea mussel</name>
    <dbReference type="NCBI Taxonomy" id="42192"/>
    <lineage>
        <taxon>Eukaryota</taxon>
        <taxon>Metazoa</taxon>
        <taxon>Spiralia</taxon>
        <taxon>Lophotrochozoa</taxon>
        <taxon>Mollusca</taxon>
        <taxon>Bivalvia</taxon>
        <taxon>Autobranchia</taxon>
        <taxon>Pteriomorphia</taxon>
        <taxon>Mytilida</taxon>
        <taxon>Mytiloidea</taxon>
        <taxon>Mytilidae</taxon>
        <taxon>Mytilinae</taxon>
        <taxon>Mytilus</taxon>
    </lineage>
</organism>
<feature type="domain" description="RNase H type-1" evidence="2">
    <location>
        <begin position="322"/>
        <end position="434"/>
    </location>
</feature>
<feature type="compositionally biased region" description="Polar residues" evidence="1">
    <location>
        <begin position="18"/>
        <end position="33"/>
    </location>
</feature>
<evidence type="ECO:0000259" key="2">
    <source>
        <dbReference type="Pfam" id="PF13456"/>
    </source>
</evidence>
<evidence type="ECO:0000256" key="1">
    <source>
        <dbReference type="SAM" id="MobiDB-lite"/>
    </source>
</evidence>
<dbReference type="InterPro" id="IPR052055">
    <property type="entry name" value="Hepadnavirus_pol/RT"/>
</dbReference>
<protein>
    <recommendedName>
        <fullName evidence="2">RNase H type-1 domain-containing protein</fullName>
    </recommendedName>
</protein>
<name>A0A6J8BF51_MYTCO</name>
<dbReference type="PANTHER" id="PTHR33050">
    <property type="entry name" value="REVERSE TRANSCRIPTASE DOMAIN-CONTAINING PROTEIN"/>
    <property type="match status" value="1"/>
</dbReference>
<dbReference type="EMBL" id="CACVKT020003068">
    <property type="protein sequence ID" value="CAC5381524.1"/>
    <property type="molecule type" value="Genomic_DNA"/>
</dbReference>
<evidence type="ECO:0000313" key="4">
    <source>
        <dbReference type="Proteomes" id="UP000507470"/>
    </source>
</evidence>
<dbReference type="Proteomes" id="UP000507470">
    <property type="component" value="Unassembled WGS sequence"/>
</dbReference>
<dbReference type="OrthoDB" id="5980752at2759"/>
<dbReference type="CDD" id="cd09275">
    <property type="entry name" value="RNase_HI_RT_DIRS1"/>
    <property type="match status" value="1"/>
</dbReference>
<dbReference type="GO" id="GO:0003676">
    <property type="term" value="F:nucleic acid binding"/>
    <property type="evidence" value="ECO:0007669"/>
    <property type="project" value="InterPro"/>
</dbReference>
<dbReference type="PANTHER" id="PTHR33050:SF7">
    <property type="entry name" value="RIBONUCLEASE H"/>
    <property type="match status" value="1"/>
</dbReference>
<dbReference type="SUPFAM" id="SSF56672">
    <property type="entry name" value="DNA/RNA polymerases"/>
    <property type="match status" value="1"/>
</dbReference>
<gene>
    <name evidence="3" type="ORF">MCOR_17380</name>
</gene>
<reference evidence="3 4" key="1">
    <citation type="submission" date="2020-06" db="EMBL/GenBank/DDBJ databases">
        <authorList>
            <person name="Li R."/>
            <person name="Bekaert M."/>
        </authorList>
    </citation>
    <scope>NUCLEOTIDE SEQUENCE [LARGE SCALE GENOMIC DNA]</scope>
    <source>
        <strain evidence="4">wild</strain>
    </source>
</reference>
<dbReference type="Gene3D" id="3.10.10.10">
    <property type="entry name" value="HIV Type 1 Reverse Transcriptase, subunit A, domain 1"/>
    <property type="match status" value="1"/>
</dbReference>